<protein>
    <submittedName>
        <fullName evidence="2">Uncharacterized protein</fullName>
    </submittedName>
</protein>
<proteinExistence type="predicted"/>
<evidence type="ECO:0000313" key="2">
    <source>
        <dbReference type="EMBL" id="BAY87769.1"/>
    </source>
</evidence>
<geneLocation type="plasmid" evidence="3">
    <name>Plasmid1 dna</name>
</geneLocation>
<dbReference type="AlphaFoldDB" id="A0A1Z4M2Q8"/>
<gene>
    <name evidence="2" type="ORF">NIES267_72930</name>
</gene>
<keyword evidence="3" id="KW-1185">Reference proteome</keyword>
<accession>A0A1Z4M2Q8</accession>
<keyword evidence="1" id="KW-0175">Coiled coil</keyword>
<dbReference type="EMBL" id="AP018228">
    <property type="protein sequence ID" value="BAY87769.1"/>
    <property type="molecule type" value="Genomic_DNA"/>
</dbReference>
<evidence type="ECO:0000313" key="3">
    <source>
        <dbReference type="Proteomes" id="UP000218418"/>
    </source>
</evidence>
<evidence type="ECO:0000256" key="1">
    <source>
        <dbReference type="SAM" id="Coils"/>
    </source>
</evidence>
<dbReference type="OrthoDB" id="516056at2"/>
<name>A0A1Z4M2Q8_9CYAN</name>
<sequence length="136" mass="15807">MSKTPNWQPITQLPLIAQMIDEELNDTQSQYQNLQPAVARPHILDDYTVERLIKVFGERQEFFGIYGEQLSRWKALNLNTEQKQELERLEKQLEKLVEVNSQIVNLAKQLQSGTIEKVLGKSDLELGLEALRKIKF</sequence>
<reference evidence="2 3" key="1">
    <citation type="submission" date="2017-06" db="EMBL/GenBank/DDBJ databases">
        <title>Genome sequencing of cyanobaciteial culture collection at National Institute for Environmental Studies (NIES).</title>
        <authorList>
            <person name="Hirose Y."/>
            <person name="Shimura Y."/>
            <person name="Fujisawa T."/>
            <person name="Nakamura Y."/>
            <person name="Kawachi M."/>
        </authorList>
    </citation>
    <scope>NUCLEOTIDE SEQUENCE [LARGE SCALE GENOMIC DNA]</scope>
    <source>
        <strain evidence="2 3">NIES-267</strain>
        <plasmid evidence="3">Plasmid1 dna</plasmid>
    </source>
</reference>
<feature type="coiled-coil region" evidence="1">
    <location>
        <begin position="72"/>
        <end position="109"/>
    </location>
</feature>
<organism evidence="2 3">
    <name type="scientific">Calothrix parasitica NIES-267</name>
    <dbReference type="NCBI Taxonomy" id="1973488"/>
    <lineage>
        <taxon>Bacteria</taxon>
        <taxon>Bacillati</taxon>
        <taxon>Cyanobacteriota</taxon>
        <taxon>Cyanophyceae</taxon>
        <taxon>Nostocales</taxon>
        <taxon>Calotrichaceae</taxon>
        <taxon>Calothrix</taxon>
    </lineage>
</organism>
<keyword evidence="2" id="KW-0614">Plasmid</keyword>
<dbReference type="Proteomes" id="UP000218418">
    <property type="component" value="Plasmid plasmid1"/>
</dbReference>